<feature type="domain" description="PDZ" evidence="4">
    <location>
        <begin position="939"/>
        <end position="1019"/>
    </location>
</feature>
<evidence type="ECO:0000313" key="5">
    <source>
        <dbReference type="EMBL" id="KAK2550053.1"/>
    </source>
</evidence>
<dbReference type="InterPro" id="IPR003591">
    <property type="entry name" value="Leu-rich_rpt_typical-subtyp"/>
</dbReference>
<dbReference type="EMBL" id="JARQWQ010000116">
    <property type="protein sequence ID" value="KAK2550053.1"/>
    <property type="molecule type" value="Genomic_DNA"/>
</dbReference>
<feature type="compositionally biased region" description="Low complexity" evidence="3">
    <location>
        <begin position="906"/>
        <end position="926"/>
    </location>
</feature>
<feature type="compositionally biased region" description="Basic and acidic residues" evidence="3">
    <location>
        <begin position="852"/>
        <end position="891"/>
    </location>
</feature>
<dbReference type="SMART" id="SM00228">
    <property type="entry name" value="PDZ"/>
    <property type="match status" value="1"/>
</dbReference>
<keyword evidence="6" id="KW-1185">Reference proteome</keyword>
<evidence type="ECO:0000256" key="3">
    <source>
        <dbReference type="SAM" id="MobiDB-lite"/>
    </source>
</evidence>
<dbReference type="SMART" id="SM00369">
    <property type="entry name" value="LRR_TYP"/>
    <property type="match status" value="13"/>
</dbReference>
<feature type="compositionally biased region" description="Basic and acidic residues" evidence="3">
    <location>
        <begin position="701"/>
        <end position="717"/>
    </location>
</feature>
<feature type="compositionally biased region" description="Basic residues" evidence="3">
    <location>
        <begin position="517"/>
        <end position="531"/>
    </location>
</feature>
<name>A0AAD9UU59_ACRCE</name>
<keyword evidence="1" id="KW-0433">Leucine-rich repeat</keyword>
<feature type="compositionally biased region" description="Polar residues" evidence="3">
    <location>
        <begin position="590"/>
        <end position="622"/>
    </location>
</feature>
<dbReference type="GO" id="GO:0098887">
    <property type="term" value="P:neurotransmitter receptor transport, endosome to postsynaptic membrane"/>
    <property type="evidence" value="ECO:0007669"/>
    <property type="project" value="TreeGrafter"/>
</dbReference>
<dbReference type="GO" id="GO:0016323">
    <property type="term" value="C:basolateral plasma membrane"/>
    <property type="evidence" value="ECO:0007669"/>
    <property type="project" value="TreeGrafter"/>
</dbReference>
<dbReference type="SMART" id="SM00364">
    <property type="entry name" value="LRR_BAC"/>
    <property type="match status" value="10"/>
</dbReference>
<dbReference type="Pfam" id="PF13855">
    <property type="entry name" value="LRR_8"/>
    <property type="match status" value="2"/>
</dbReference>
<dbReference type="GO" id="GO:0019901">
    <property type="term" value="F:protein kinase binding"/>
    <property type="evidence" value="ECO:0007669"/>
    <property type="project" value="TreeGrafter"/>
</dbReference>
<evidence type="ECO:0000259" key="4">
    <source>
        <dbReference type="PROSITE" id="PS50106"/>
    </source>
</evidence>
<dbReference type="InterPro" id="IPR032675">
    <property type="entry name" value="LRR_dom_sf"/>
</dbReference>
<feature type="compositionally biased region" description="Pro residues" evidence="3">
    <location>
        <begin position="675"/>
        <end position="687"/>
    </location>
</feature>
<dbReference type="PANTHER" id="PTHR23119:SF50">
    <property type="entry name" value="PDZ DOMAIN-CONTAINING PROTEIN"/>
    <property type="match status" value="1"/>
</dbReference>
<feature type="compositionally biased region" description="Polar residues" evidence="3">
    <location>
        <begin position="731"/>
        <end position="743"/>
    </location>
</feature>
<feature type="region of interest" description="Disordered" evidence="3">
    <location>
        <begin position="800"/>
        <end position="936"/>
    </location>
</feature>
<feature type="compositionally biased region" description="Low complexity" evidence="3">
    <location>
        <begin position="495"/>
        <end position="504"/>
    </location>
</feature>
<dbReference type="SUPFAM" id="SSF50156">
    <property type="entry name" value="PDZ domain-like"/>
    <property type="match status" value="1"/>
</dbReference>
<dbReference type="InterPro" id="IPR001611">
    <property type="entry name" value="Leu-rich_rpt"/>
</dbReference>
<accession>A0AAD9UU59</accession>
<dbReference type="GO" id="GO:0098609">
    <property type="term" value="P:cell-cell adhesion"/>
    <property type="evidence" value="ECO:0007669"/>
    <property type="project" value="TreeGrafter"/>
</dbReference>
<dbReference type="Pfam" id="PF00595">
    <property type="entry name" value="PDZ"/>
    <property type="match status" value="1"/>
</dbReference>
<dbReference type="InterPro" id="IPR001478">
    <property type="entry name" value="PDZ"/>
</dbReference>
<feature type="region of interest" description="Disordered" evidence="3">
    <location>
        <begin position="586"/>
        <end position="746"/>
    </location>
</feature>
<dbReference type="AlphaFoldDB" id="A0AAD9UU59"/>
<evidence type="ECO:0000313" key="6">
    <source>
        <dbReference type="Proteomes" id="UP001249851"/>
    </source>
</evidence>
<dbReference type="SUPFAM" id="SSF52058">
    <property type="entry name" value="L domain-like"/>
    <property type="match status" value="2"/>
</dbReference>
<protein>
    <submittedName>
        <fullName evidence="5">Erbin</fullName>
    </submittedName>
</protein>
<gene>
    <name evidence="5" type="ORF">P5673_029376</name>
</gene>
<dbReference type="InterPro" id="IPR050614">
    <property type="entry name" value="Synaptic_Scaffolding_LAP-MAGUK"/>
</dbReference>
<dbReference type="GO" id="GO:0014069">
    <property type="term" value="C:postsynaptic density"/>
    <property type="evidence" value="ECO:0007669"/>
    <property type="project" value="TreeGrafter"/>
</dbReference>
<sequence>MRRWPGLKSCFSVECEGLEEMSVLDLQHSNLTCVPTDIFKTEPNLEEVYLDANQIRELPRALFGLQSLHILGLSDNELTILPSAVANLANLREVDISKNGIIDLPDSIKHCKCLEQFDASVNPIGKIPDGFTQLLNLTQLYLNDTFLDRLPSNFGRLTKLKILELRDNHLRSLPESMSFFTNLERLDIGNNEFLELPPVVGCLVNLKELWMDSNGLRELPPEIGLLRQLLFLDVSKNSLERLPPELECLQSLTDLYLSNNVLMELRGNIGALNYLQTLKVDDNHLVELPDSIGRLTKIEELVINHNELESLPPSIGLLKKLQILYADENFLETIPLELGSCISMTILSLRDNRIVRIPDDIGRMPNLQVINLACNRLECLPYTFRKLTSLKALWLSENQSKPMVPLQSDFDHGTQSHVLTCYMFPQQPVSEEVSSSEQQGDSSSVPASLLEEQIKQRSSIVFNIDEDDYLARLARFQSPYPKDVKDRAAQCLANRRQLQQQQGQDVEVTPSILPPQHQRHKPARHQYRHPYQHQDRVDGQSSQESARRQHHLQSNQKLVPVVVHSLDRNNEPELLRPQEVRTVEVPWYEQQVSQRPDQSSRGSSTETTVHPVSSNHSSTANSLAERRNSARTSIEQQAETRPVNRVQVAKVRTIPGDGLIGGESAVASQDESVPRAPPVYHPPPPYIPRENRTTPASPSEADSRQSLESQHSFREEAPSSLSSFAGPASIGRQSSRSTGTPETEQAGEMCSFNEQEPSILQGPLRPPSYYEATNHLNRISGLGNFVHHIWSATQDGVLDTRPMLNGNHGKQRSPPPQYTEQPEMINELPSRLSLSEPEVSSNSGRQLVVRVNPEDAQRFENRVRQLQRERAMERREMENNGGRRDVGDNRRAQPQASAFVPRVRLQRSNSSDSRSSQQSLHSTHSSQDVDEEPLDNDPTVELHRVEVYKNPNLGFSIAGGIDSTANPFHPNDNKSIYVTKVQPDGPAAYGLVPGDRILEVNGINLRRVTHEKAVLFLKNNQVVNLLVARDKEAPS</sequence>
<dbReference type="GO" id="GO:0045197">
    <property type="term" value="P:establishment or maintenance of epithelial cell apical/basal polarity"/>
    <property type="evidence" value="ECO:0007669"/>
    <property type="project" value="TreeGrafter"/>
</dbReference>
<evidence type="ECO:0000256" key="1">
    <source>
        <dbReference type="ARBA" id="ARBA00022614"/>
    </source>
</evidence>
<dbReference type="GO" id="GO:0005912">
    <property type="term" value="C:adherens junction"/>
    <property type="evidence" value="ECO:0007669"/>
    <property type="project" value="TreeGrafter"/>
</dbReference>
<dbReference type="FunFam" id="3.80.10.10:FF:000118">
    <property type="entry name" value="Leucine rich repeat containing 7"/>
    <property type="match status" value="1"/>
</dbReference>
<feature type="compositionally biased region" description="Polar residues" evidence="3">
    <location>
        <begin position="630"/>
        <end position="639"/>
    </location>
</feature>
<reference evidence="5" key="1">
    <citation type="journal article" date="2023" name="G3 (Bethesda)">
        <title>Whole genome assembly and annotation of the endangered Caribbean coral Acropora cervicornis.</title>
        <authorList>
            <person name="Selwyn J.D."/>
            <person name="Vollmer S.V."/>
        </authorList>
    </citation>
    <scope>NUCLEOTIDE SEQUENCE</scope>
    <source>
        <strain evidence="5">K2</strain>
    </source>
</reference>
<dbReference type="Gene3D" id="3.80.10.10">
    <property type="entry name" value="Ribonuclease Inhibitor"/>
    <property type="match status" value="4"/>
</dbReference>
<dbReference type="PROSITE" id="PS51450">
    <property type="entry name" value="LRR"/>
    <property type="match status" value="2"/>
</dbReference>
<dbReference type="PROSITE" id="PS50106">
    <property type="entry name" value="PDZ"/>
    <property type="match status" value="1"/>
</dbReference>
<dbReference type="GO" id="GO:0045211">
    <property type="term" value="C:postsynaptic membrane"/>
    <property type="evidence" value="ECO:0007669"/>
    <property type="project" value="TreeGrafter"/>
</dbReference>
<proteinExistence type="predicted"/>
<dbReference type="Gene3D" id="2.30.42.10">
    <property type="match status" value="1"/>
</dbReference>
<reference evidence="5" key="2">
    <citation type="journal article" date="2023" name="Science">
        <title>Genomic signatures of disease resistance in endangered staghorn corals.</title>
        <authorList>
            <person name="Vollmer S.V."/>
            <person name="Selwyn J.D."/>
            <person name="Despard B.A."/>
            <person name="Roesel C.L."/>
        </authorList>
    </citation>
    <scope>NUCLEOTIDE SEQUENCE</scope>
    <source>
        <strain evidence="5">K2</strain>
    </source>
</reference>
<dbReference type="InterPro" id="IPR036034">
    <property type="entry name" value="PDZ_sf"/>
</dbReference>
<organism evidence="5 6">
    <name type="scientific">Acropora cervicornis</name>
    <name type="common">Staghorn coral</name>
    <dbReference type="NCBI Taxonomy" id="6130"/>
    <lineage>
        <taxon>Eukaryota</taxon>
        <taxon>Metazoa</taxon>
        <taxon>Cnidaria</taxon>
        <taxon>Anthozoa</taxon>
        <taxon>Hexacorallia</taxon>
        <taxon>Scleractinia</taxon>
        <taxon>Astrocoeniina</taxon>
        <taxon>Acroporidae</taxon>
        <taxon>Acropora</taxon>
    </lineage>
</organism>
<dbReference type="PANTHER" id="PTHR23119">
    <property type="entry name" value="DISCS LARGE"/>
    <property type="match status" value="1"/>
</dbReference>
<comment type="caution">
    <text evidence="5">The sequence shown here is derived from an EMBL/GenBank/DDBJ whole genome shotgun (WGS) entry which is preliminary data.</text>
</comment>
<feature type="region of interest" description="Disordered" evidence="3">
    <location>
        <begin position="495"/>
        <end position="561"/>
    </location>
</feature>
<dbReference type="GO" id="GO:0098968">
    <property type="term" value="P:neurotransmitter receptor transport postsynaptic membrane to endosome"/>
    <property type="evidence" value="ECO:0007669"/>
    <property type="project" value="TreeGrafter"/>
</dbReference>
<keyword evidence="2" id="KW-0677">Repeat</keyword>
<dbReference type="Proteomes" id="UP001249851">
    <property type="component" value="Unassembled WGS sequence"/>
</dbReference>
<dbReference type="GO" id="GO:0043113">
    <property type="term" value="P:receptor clustering"/>
    <property type="evidence" value="ECO:0007669"/>
    <property type="project" value="TreeGrafter"/>
</dbReference>
<evidence type="ECO:0000256" key="2">
    <source>
        <dbReference type="ARBA" id="ARBA00022737"/>
    </source>
</evidence>